<dbReference type="PANTHER" id="PTHR35303:SF5">
    <property type="entry name" value="OS02G0197800 PROTEIN"/>
    <property type="match status" value="1"/>
</dbReference>
<keyword evidence="5" id="KW-1185">Reference proteome</keyword>
<name>A0ABP1AWF6_9BRYO</name>
<reference evidence="4" key="1">
    <citation type="submission" date="2024-03" db="EMBL/GenBank/DDBJ databases">
        <authorList>
            <consortium name="ELIXIR-Norway"/>
            <consortium name="Elixir Norway"/>
        </authorList>
    </citation>
    <scope>NUCLEOTIDE SEQUENCE</scope>
</reference>
<dbReference type="Gene3D" id="3.30.2020.30">
    <property type="match status" value="1"/>
</dbReference>
<evidence type="ECO:0000259" key="3">
    <source>
        <dbReference type="Pfam" id="PF06155"/>
    </source>
</evidence>
<dbReference type="PANTHER" id="PTHR35303">
    <property type="entry name" value="OS02G0197800 PROTEIN"/>
    <property type="match status" value="1"/>
</dbReference>
<gene>
    <name evidence="4" type="ORF">CSSPJE1EN2_LOCUS9927</name>
</gene>
<proteinExistence type="predicted"/>
<dbReference type="Pfam" id="PF06155">
    <property type="entry name" value="GBBH-like_N"/>
    <property type="match status" value="1"/>
</dbReference>
<accession>A0ABP1AWF6</accession>
<dbReference type="EMBL" id="OZ023717">
    <property type="protein sequence ID" value="CAK9866932.1"/>
    <property type="molecule type" value="Genomic_DNA"/>
</dbReference>
<evidence type="ECO:0000256" key="1">
    <source>
        <dbReference type="ARBA" id="ARBA00022723"/>
    </source>
</evidence>
<feature type="domain" description="Gamma-butyrobetaine hydroxylase-like N-terminal" evidence="3">
    <location>
        <begin position="8"/>
        <end position="79"/>
    </location>
</feature>
<evidence type="ECO:0000256" key="2">
    <source>
        <dbReference type="ARBA" id="ARBA00023004"/>
    </source>
</evidence>
<sequence>MVLREVMALDVEFDIGKKYSYSAEFLCVHSPAANSNCISLSGEVKVVSGRRHVAIMLVEPVRNYGIRNTFDDLHNIGIYIRETSFTLLGDPTSPAAAYTLDIKTDFTMCTANLMSTMNPVSKTVPTETVGSQEIMLIILCSLQMGTAARKLNHAPPHRASLLQS</sequence>
<organism evidence="4 5">
    <name type="scientific">Sphagnum jensenii</name>
    <dbReference type="NCBI Taxonomy" id="128206"/>
    <lineage>
        <taxon>Eukaryota</taxon>
        <taxon>Viridiplantae</taxon>
        <taxon>Streptophyta</taxon>
        <taxon>Embryophyta</taxon>
        <taxon>Bryophyta</taxon>
        <taxon>Sphagnophytina</taxon>
        <taxon>Sphagnopsida</taxon>
        <taxon>Sphagnales</taxon>
        <taxon>Sphagnaceae</taxon>
        <taxon>Sphagnum</taxon>
    </lineage>
</organism>
<dbReference type="Proteomes" id="UP001497522">
    <property type="component" value="Chromosome 16"/>
</dbReference>
<keyword evidence="1" id="KW-0479">Metal-binding</keyword>
<keyword evidence="2" id="KW-0408">Iron</keyword>
<dbReference type="InterPro" id="IPR038492">
    <property type="entry name" value="GBBH-like_N_sf"/>
</dbReference>
<protein>
    <recommendedName>
        <fullName evidence="3">Gamma-butyrobetaine hydroxylase-like N-terminal domain-containing protein</fullName>
    </recommendedName>
</protein>
<evidence type="ECO:0000313" key="4">
    <source>
        <dbReference type="EMBL" id="CAK9866932.1"/>
    </source>
</evidence>
<dbReference type="InterPro" id="IPR010376">
    <property type="entry name" value="GBBH-like_N"/>
</dbReference>
<evidence type="ECO:0000313" key="5">
    <source>
        <dbReference type="Proteomes" id="UP001497522"/>
    </source>
</evidence>